<dbReference type="InParanoid" id="E4ZPY1"/>
<feature type="compositionally biased region" description="Polar residues" evidence="1">
    <location>
        <begin position="69"/>
        <end position="115"/>
    </location>
</feature>
<evidence type="ECO:0000313" key="3">
    <source>
        <dbReference type="EMBL" id="CBX93516.1"/>
    </source>
</evidence>
<feature type="region of interest" description="Disordered" evidence="1">
    <location>
        <begin position="380"/>
        <end position="415"/>
    </location>
</feature>
<evidence type="ECO:0000256" key="1">
    <source>
        <dbReference type="SAM" id="MobiDB-lite"/>
    </source>
</evidence>
<dbReference type="GeneID" id="13282894"/>
<gene>
    <name evidence="3" type="ORF">LEMA_P044170.1</name>
</gene>
<feature type="region of interest" description="Disordered" evidence="1">
    <location>
        <begin position="52"/>
        <end position="115"/>
    </location>
</feature>
<dbReference type="STRING" id="985895.E4ZPY1"/>
<feature type="chain" id="PRO_5003194815" evidence="2">
    <location>
        <begin position="18"/>
        <end position="435"/>
    </location>
</feature>
<protein>
    <submittedName>
        <fullName evidence="3">Predicted protein</fullName>
    </submittedName>
</protein>
<feature type="signal peptide" evidence="2">
    <location>
        <begin position="1"/>
        <end position="17"/>
    </location>
</feature>
<evidence type="ECO:0000256" key="2">
    <source>
        <dbReference type="SAM" id="SignalP"/>
    </source>
</evidence>
<name>E4ZPY1_LEPMJ</name>
<dbReference type="VEuPathDB" id="FungiDB:LEMA_P044170.1"/>
<dbReference type="EMBL" id="FP929105">
    <property type="protein sequence ID" value="CBX93516.1"/>
    <property type="molecule type" value="Genomic_DNA"/>
</dbReference>
<feature type="region of interest" description="Disordered" evidence="1">
    <location>
        <begin position="235"/>
        <end position="258"/>
    </location>
</feature>
<dbReference type="RefSeq" id="XP_003836881.1">
    <property type="nucleotide sequence ID" value="XM_003836833.1"/>
</dbReference>
<reference evidence="4" key="1">
    <citation type="journal article" date="2011" name="Nat. Commun.">
        <title>Effector diversification within compartments of the Leptosphaeria maculans genome affected by Repeat-Induced Point mutations.</title>
        <authorList>
            <person name="Rouxel T."/>
            <person name="Grandaubert J."/>
            <person name="Hane J.K."/>
            <person name="Hoede C."/>
            <person name="van de Wouw A.P."/>
            <person name="Couloux A."/>
            <person name="Dominguez V."/>
            <person name="Anthouard V."/>
            <person name="Bally P."/>
            <person name="Bourras S."/>
            <person name="Cozijnsen A.J."/>
            <person name="Ciuffetti L.M."/>
            <person name="Degrave A."/>
            <person name="Dilmaghani A."/>
            <person name="Duret L."/>
            <person name="Fudal I."/>
            <person name="Goodwin S.B."/>
            <person name="Gout L."/>
            <person name="Glaser N."/>
            <person name="Linglin J."/>
            <person name="Kema G.H.J."/>
            <person name="Lapalu N."/>
            <person name="Lawrence C.B."/>
            <person name="May K."/>
            <person name="Meyer M."/>
            <person name="Ollivier B."/>
            <person name="Poulain J."/>
            <person name="Schoch C.L."/>
            <person name="Simon A."/>
            <person name="Spatafora J.W."/>
            <person name="Stachowiak A."/>
            <person name="Turgeon B.G."/>
            <person name="Tyler B.M."/>
            <person name="Vincent D."/>
            <person name="Weissenbach J."/>
            <person name="Amselem J."/>
            <person name="Quesneville H."/>
            <person name="Oliver R.P."/>
            <person name="Wincker P."/>
            <person name="Balesdent M.-H."/>
            <person name="Howlett B.J."/>
        </authorList>
    </citation>
    <scope>NUCLEOTIDE SEQUENCE [LARGE SCALE GENOMIC DNA]</scope>
    <source>
        <strain evidence="4">JN3 / isolate v23.1.3 / race Av1-4-5-6-7-8</strain>
    </source>
</reference>
<dbReference type="OMA" id="HQESTRW"/>
<dbReference type="AlphaFoldDB" id="E4ZPY1"/>
<proteinExistence type="predicted"/>
<feature type="compositionally biased region" description="Polar residues" evidence="1">
    <location>
        <begin position="235"/>
        <end position="244"/>
    </location>
</feature>
<dbReference type="HOGENOM" id="CLU_630166_0_0_1"/>
<evidence type="ECO:0000313" key="4">
    <source>
        <dbReference type="Proteomes" id="UP000002668"/>
    </source>
</evidence>
<organism evidence="4">
    <name type="scientific">Leptosphaeria maculans (strain JN3 / isolate v23.1.3 / race Av1-4-5-6-7-8)</name>
    <name type="common">Blackleg fungus</name>
    <name type="synonym">Phoma lingam</name>
    <dbReference type="NCBI Taxonomy" id="985895"/>
    <lineage>
        <taxon>Eukaryota</taxon>
        <taxon>Fungi</taxon>
        <taxon>Dikarya</taxon>
        <taxon>Ascomycota</taxon>
        <taxon>Pezizomycotina</taxon>
        <taxon>Dothideomycetes</taxon>
        <taxon>Pleosporomycetidae</taxon>
        <taxon>Pleosporales</taxon>
        <taxon>Pleosporineae</taxon>
        <taxon>Leptosphaeriaceae</taxon>
        <taxon>Plenodomus</taxon>
        <taxon>Plenodomus lingam/Leptosphaeria maculans species complex</taxon>
    </lineage>
</organism>
<keyword evidence="2" id="KW-0732">Signal</keyword>
<feature type="compositionally biased region" description="Polar residues" evidence="1">
    <location>
        <begin position="386"/>
        <end position="397"/>
    </location>
</feature>
<dbReference type="OrthoDB" id="3801557at2759"/>
<feature type="compositionally biased region" description="Low complexity" evidence="1">
    <location>
        <begin position="245"/>
        <end position="254"/>
    </location>
</feature>
<sequence length="435" mass="44609">MRRTILVLATLSTEVLGRVAPRHVNEIPHPYWWEGPSTESLRENAYGLSSVPLPTSPPWREEPCEGGLKTTTPSSEHNTSLSTSTGHQESTRWSSDRYATTTTSPAFNSPTSHHIPTTGSQSLLIPTFIYSPLPSASLPAGNYSSPSNSASRTPLVPILGTSGYVVYPPYPTSIPTVYPTTISTTLGFSAVSSGAGSLNTSTQVVPVPLPKPSASASGSQAIPTSINVPTIFSSTVSPTAPGQESSVSSQTGSSHFAAPSSVSKDTTFLHLPTLVTVTFSVTSSSSRTILSSSATSAPLPTIVSNLSTPVSSAIATPASRSSSIQTTFSIVSTSTQDSSTKGLFSTPSPYSDHLSASRASISPTPSSSASAVSSITATGTSASISGLPSSTRSSAGTQGTGIPLAPSAAGASGGMTRGKEKVWWLSFLVPLLLTL</sequence>
<dbReference type="Proteomes" id="UP000002668">
    <property type="component" value="Genome"/>
</dbReference>
<keyword evidence="4" id="KW-1185">Reference proteome</keyword>
<accession>E4ZPY1</accession>